<proteinExistence type="predicted"/>
<dbReference type="AlphaFoldDB" id="A0A8S0SMT4"/>
<evidence type="ECO:0000313" key="3">
    <source>
        <dbReference type="EMBL" id="CAA2993044.1"/>
    </source>
</evidence>
<protein>
    <recommendedName>
        <fullName evidence="2">DUF1985 domain-containing protein</fullName>
    </recommendedName>
</protein>
<dbReference type="Proteomes" id="UP000594638">
    <property type="component" value="Unassembled WGS sequence"/>
</dbReference>
<comment type="caution">
    <text evidence="3">The sequence shown here is derived from an EMBL/GenBank/DDBJ whole genome shotgun (WGS) entry which is preliminary data.</text>
</comment>
<dbReference type="PANTHER" id="PTHR48449:SF1">
    <property type="entry name" value="DUF1985 DOMAIN-CONTAINING PROTEIN"/>
    <property type="match status" value="1"/>
</dbReference>
<evidence type="ECO:0000259" key="2">
    <source>
        <dbReference type="Pfam" id="PF09331"/>
    </source>
</evidence>
<dbReference type="InterPro" id="IPR015410">
    <property type="entry name" value="DUF1985"/>
</dbReference>
<gene>
    <name evidence="3" type="ORF">OLEA9_A052608</name>
</gene>
<name>A0A8S0SMT4_OLEEU</name>
<dbReference type="OrthoDB" id="1114298at2759"/>
<dbReference type="Gramene" id="OE9A052608T1">
    <property type="protein sequence ID" value="OE9A052608C1"/>
    <property type="gene ID" value="OE9A052608"/>
</dbReference>
<sequence>MMEFEFRIPKSARLRTHISQRSNLKYVKTVMDHFDERHREDFRNSSLGYMVDVPDIQFSVQLIQQLVFRTIRTDKLYELWFSVQGHLMRFSLHEYALVTGLRCGAFPEGAEFDQLLERRRLKESSTPRADRYKLGLVLILEGVFNAPDNNVGIHLPTLSIVDDLELFFAYPWGRVWAYETLPEVGKRFVEQVGERLPQLCWSARKQPQHRTYDAFFKNVKLHVYTILWPTDAKAQQPYFLTLVPYDEPPISILDDIARTAVASQFNASGGDGRDGGHATREDFEDEASKGGRSEEQTSGGDDEKGTSGSDPDGEDSEDTGESHGEGSSAGEDTRGGARGTSSSPRPPRDPSPDRWSTTQARALGTLHPA</sequence>
<accession>A0A8S0SMT4</accession>
<organism evidence="3 4">
    <name type="scientific">Olea europaea subsp. europaea</name>
    <dbReference type="NCBI Taxonomy" id="158383"/>
    <lineage>
        <taxon>Eukaryota</taxon>
        <taxon>Viridiplantae</taxon>
        <taxon>Streptophyta</taxon>
        <taxon>Embryophyta</taxon>
        <taxon>Tracheophyta</taxon>
        <taxon>Spermatophyta</taxon>
        <taxon>Magnoliopsida</taxon>
        <taxon>eudicotyledons</taxon>
        <taxon>Gunneridae</taxon>
        <taxon>Pentapetalae</taxon>
        <taxon>asterids</taxon>
        <taxon>lamiids</taxon>
        <taxon>Lamiales</taxon>
        <taxon>Oleaceae</taxon>
        <taxon>Oleeae</taxon>
        <taxon>Olea</taxon>
    </lineage>
</organism>
<dbReference type="EMBL" id="CACTIH010005444">
    <property type="protein sequence ID" value="CAA2993044.1"/>
    <property type="molecule type" value="Genomic_DNA"/>
</dbReference>
<feature type="compositionally biased region" description="Basic and acidic residues" evidence="1">
    <location>
        <begin position="271"/>
        <end position="305"/>
    </location>
</feature>
<keyword evidence="4" id="KW-1185">Reference proteome</keyword>
<evidence type="ECO:0000313" key="4">
    <source>
        <dbReference type="Proteomes" id="UP000594638"/>
    </source>
</evidence>
<dbReference type="Pfam" id="PF09331">
    <property type="entry name" value="DUF1985"/>
    <property type="match status" value="1"/>
</dbReference>
<feature type="domain" description="DUF1985" evidence="2">
    <location>
        <begin position="69"/>
        <end position="114"/>
    </location>
</feature>
<feature type="region of interest" description="Disordered" evidence="1">
    <location>
        <begin position="266"/>
        <end position="369"/>
    </location>
</feature>
<reference evidence="3 4" key="1">
    <citation type="submission" date="2019-12" db="EMBL/GenBank/DDBJ databases">
        <authorList>
            <person name="Alioto T."/>
            <person name="Alioto T."/>
            <person name="Gomez Garrido J."/>
        </authorList>
    </citation>
    <scope>NUCLEOTIDE SEQUENCE [LARGE SCALE GENOMIC DNA]</scope>
</reference>
<evidence type="ECO:0000256" key="1">
    <source>
        <dbReference type="SAM" id="MobiDB-lite"/>
    </source>
</evidence>
<dbReference type="PANTHER" id="PTHR48449">
    <property type="entry name" value="DUF1985 DOMAIN-CONTAINING PROTEIN"/>
    <property type="match status" value="1"/>
</dbReference>